<sequence length="114" mass="12689">MTQETLLQIGKLGLAIEDGANRVLDMYRVKEELTGEDLFKGEPSEDRSHYAGYTKLCKLPGMKDIADDAAEYIKNRLSEVIEEHCKSLEVCISALSDAVTVKEDKPDRKAKSPS</sequence>
<protein>
    <submittedName>
        <fullName evidence="1">Uncharacterized protein</fullName>
    </submittedName>
</protein>
<accession>A0A8S5LAE2</accession>
<reference evidence="1" key="1">
    <citation type="journal article" date="2021" name="Proc. Natl. Acad. Sci. U.S.A.">
        <title>A Catalog of Tens of Thousands of Viruses from Human Metagenomes Reveals Hidden Associations with Chronic Diseases.</title>
        <authorList>
            <person name="Tisza M.J."/>
            <person name="Buck C.B."/>
        </authorList>
    </citation>
    <scope>NUCLEOTIDE SEQUENCE</scope>
    <source>
        <strain evidence="1">Ctv2R2</strain>
    </source>
</reference>
<organism evidence="1">
    <name type="scientific">Siphoviridae sp. ctv2R2</name>
    <dbReference type="NCBI Taxonomy" id="2823609"/>
    <lineage>
        <taxon>Viruses</taxon>
        <taxon>Duplodnaviria</taxon>
        <taxon>Heunggongvirae</taxon>
        <taxon>Uroviricota</taxon>
        <taxon>Caudoviricetes</taxon>
    </lineage>
</organism>
<dbReference type="EMBL" id="BK014664">
    <property type="protein sequence ID" value="DAD66932.1"/>
    <property type="molecule type" value="Genomic_DNA"/>
</dbReference>
<evidence type="ECO:0000313" key="1">
    <source>
        <dbReference type="EMBL" id="DAD66932.1"/>
    </source>
</evidence>
<proteinExistence type="predicted"/>
<name>A0A8S5LAE2_9CAUD</name>